<reference evidence="2 3" key="1">
    <citation type="submission" date="2015-11" db="EMBL/GenBank/DDBJ databases">
        <authorList>
            <person name="Zhang Y."/>
            <person name="Guo Z."/>
        </authorList>
    </citation>
    <scope>NUCLEOTIDE SEQUENCE [LARGE SCALE GENOMIC DNA]</scope>
    <source>
        <strain evidence="3">gdw1</strain>
    </source>
</reference>
<protein>
    <recommendedName>
        <fullName evidence="4">PPM-type phosphatase domain-containing protein</fullName>
    </recommendedName>
</protein>
<dbReference type="RefSeq" id="WP_011186218.1">
    <property type="nucleotide sequence ID" value="NZ_LNZG01000005.1"/>
</dbReference>
<sequence>MSVVTDPPWLSPGTDTTALLVTGGGAPAGLTEVFVRGKSDASRCEDIIVVTPRHVAVLDGMSTPLREPGQAPSGRAFAATAAAAIGALPARATAYEAGAAITRRLAALDVAHTGPAGAVAAIYSAERNEVWRVGDIHIAINGKQHPGRKDVDVAMARYRAAVNSAHLTDGMLSLAQLRDADPGLAAARPLLAVQPALANRTVPYGYGVLDGTRVPDVFVEVFPVPHPCWVVLASDGFLTAAPTLDAAQSELDAAIATDPACIGALWEMGKALRSGSAAPDDRSYARLRTRTPRKDPS</sequence>
<gene>
    <name evidence="2" type="ORF">ATY41_08150</name>
</gene>
<proteinExistence type="predicted"/>
<dbReference type="Proteomes" id="UP000094426">
    <property type="component" value="Unassembled WGS sequence"/>
</dbReference>
<name>A0A1E2SM71_LEIXY</name>
<dbReference type="OMA" id="QFWAIDG"/>
<dbReference type="AlphaFoldDB" id="A0A1E2SM71"/>
<evidence type="ECO:0008006" key="4">
    <source>
        <dbReference type="Google" id="ProtNLM"/>
    </source>
</evidence>
<feature type="region of interest" description="Disordered" evidence="1">
    <location>
        <begin position="274"/>
        <end position="297"/>
    </location>
</feature>
<evidence type="ECO:0000313" key="3">
    <source>
        <dbReference type="Proteomes" id="UP000094426"/>
    </source>
</evidence>
<organism evidence="2 3">
    <name type="scientific">Leifsonia xyli subsp. xyli</name>
    <dbReference type="NCBI Taxonomy" id="59736"/>
    <lineage>
        <taxon>Bacteria</taxon>
        <taxon>Bacillati</taxon>
        <taxon>Actinomycetota</taxon>
        <taxon>Actinomycetes</taxon>
        <taxon>Micrococcales</taxon>
        <taxon>Microbacteriaceae</taxon>
        <taxon>Leifsonia</taxon>
    </lineage>
</organism>
<dbReference type="EMBL" id="LNZG01000005">
    <property type="protein sequence ID" value="ODA90877.1"/>
    <property type="molecule type" value="Genomic_DNA"/>
</dbReference>
<evidence type="ECO:0000256" key="1">
    <source>
        <dbReference type="SAM" id="MobiDB-lite"/>
    </source>
</evidence>
<accession>A0A1E2SM71</accession>
<evidence type="ECO:0000313" key="2">
    <source>
        <dbReference type="EMBL" id="ODA90877.1"/>
    </source>
</evidence>
<comment type="caution">
    <text evidence="2">The sequence shown here is derived from an EMBL/GenBank/DDBJ whole genome shotgun (WGS) entry which is preliminary data.</text>
</comment>